<gene>
    <name evidence="1" type="ORF">M123_3996</name>
</gene>
<dbReference type="EMBL" id="JGDS01000064">
    <property type="protein sequence ID" value="EXZ71704.1"/>
    <property type="molecule type" value="Genomic_DNA"/>
</dbReference>
<dbReference type="PATRIC" id="fig|1339314.3.peg.4146"/>
<evidence type="ECO:0000313" key="1">
    <source>
        <dbReference type="EMBL" id="EXZ71704.1"/>
    </source>
</evidence>
<organism evidence="1 2">
    <name type="scientific">Bacteroides fragilis str. 3976T8</name>
    <dbReference type="NCBI Taxonomy" id="1339314"/>
    <lineage>
        <taxon>Bacteria</taxon>
        <taxon>Pseudomonadati</taxon>
        <taxon>Bacteroidota</taxon>
        <taxon>Bacteroidia</taxon>
        <taxon>Bacteroidales</taxon>
        <taxon>Bacteroidaceae</taxon>
        <taxon>Bacteroides</taxon>
    </lineage>
</organism>
<reference evidence="1 2" key="1">
    <citation type="submission" date="2014-02" db="EMBL/GenBank/DDBJ databases">
        <authorList>
            <person name="Sears C."/>
            <person name="Carroll K."/>
            <person name="Sack B.R."/>
            <person name="Qadri F."/>
            <person name="Myers L.L."/>
            <person name="Chung G.-T."/>
            <person name="Escheverria P."/>
            <person name="Fraser C.M."/>
            <person name="Sadzewicz L."/>
            <person name="Shefchek K.A."/>
            <person name="Tallon L."/>
            <person name="Das S.P."/>
            <person name="Daugherty S."/>
            <person name="Mongodin E.F."/>
        </authorList>
    </citation>
    <scope>NUCLEOTIDE SEQUENCE [LARGE SCALE GENOMIC DNA]</scope>
    <source>
        <strain evidence="1 2">3976T8</strain>
    </source>
</reference>
<evidence type="ECO:0000313" key="2">
    <source>
        <dbReference type="Proteomes" id="UP000020938"/>
    </source>
</evidence>
<protein>
    <submittedName>
        <fullName evidence="1">Uncharacterized protein</fullName>
    </submittedName>
</protein>
<name>A0A016CJZ0_BACFG</name>
<dbReference type="AlphaFoldDB" id="A0A016CJZ0"/>
<dbReference type="Proteomes" id="UP000020938">
    <property type="component" value="Unassembled WGS sequence"/>
</dbReference>
<comment type="caution">
    <text evidence="1">The sequence shown here is derived from an EMBL/GenBank/DDBJ whole genome shotgun (WGS) entry which is preliminary data.</text>
</comment>
<proteinExistence type="predicted"/>
<sequence length="104" mass="12203">MVPNSFWIKYFNLYIKNMYQYAFSPNKSHLIYSTIAFGDEPEIIIMGKGQITNDDEIQMYPSINDNGDVEILFIKQEIKKTFHTMGGMLSLMTNQNKMLLFLYL</sequence>
<accession>A0A016CJZ0</accession>